<protein>
    <submittedName>
        <fullName evidence="3">ATPase</fullName>
    </submittedName>
</protein>
<dbReference type="STRING" id="1176587.A8C56_05320"/>
<comment type="similarity">
    <text evidence="1">Belongs to the AHA1 family.</text>
</comment>
<sequence length="147" mass="17026">MQHEPIIIERTYNAPVQEVWEALTNAAALRRWFFDVPAFEARTGFEFEFLDKGKEGESYLHKCVVTEVEPFRKLAYSWRYEGFEGLSLVTYELQPDGNKTHIKLTHFGLETFPALKAFAKENFTEGWTALIGTLLKAYVEKARGKEQ</sequence>
<evidence type="ECO:0000313" key="3">
    <source>
        <dbReference type="EMBL" id="ANH80487.1"/>
    </source>
</evidence>
<dbReference type="CDD" id="cd07814">
    <property type="entry name" value="SRPBCC_CalC_Aha1-like"/>
    <property type="match status" value="1"/>
</dbReference>
<reference evidence="3 4" key="1">
    <citation type="submission" date="2016-05" db="EMBL/GenBank/DDBJ databases">
        <title>Niabella ginsenosidivorans BS26 whole genome sequencing.</title>
        <authorList>
            <person name="Im W.T."/>
            <person name="Siddiqi M.Z."/>
        </authorList>
    </citation>
    <scope>NUCLEOTIDE SEQUENCE [LARGE SCALE GENOMIC DNA]</scope>
    <source>
        <strain evidence="3 4">BS26</strain>
    </source>
</reference>
<accession>A0A1A9HYL7</accession>
<dbReference type="InterPro" id="IPR013538">
    <property type="entry name" value="ASHA1/2-like_C"/>
</dbReference>
<dbReference type="InterPro" id="IPR023393">
    <property type="entry name" value="START-like_dom_sf"/>
</dbReference>
<proteinExistence type="inferred from homology"/>
<dbReference type="OrthoDB" id="2355173at2"/>
<dbReference type="RefSeq" id="WP_067753033.1">
    <property type="nucleotide sequence ID" value="NZ_CP015772.1"/>
</dbReference>
<evidence type="ECO:0000256" key="1">
    <source>
        <dbReference type="ARBA" id="ARBA00006817"/>
    </source>
</evidence>
<name>A0A1A9HYL7_9BACT</name>
<dbReference type="EMBL" id="CP015772">
    <property type="protein sequence ID" value="ANH80487.1"/>
    <property type="molecule type" value="Genomic_DNA"/>
</dbReference>
<keyword evidence="4" id="KW-1185">Reference proteome</keyword>
<evidence type="ECO:0000259" key="2">
    <source>
        <dbReference type="Pfam" id="PF08327"/>
    </source>
</evidence>
<gene>
    <name evidence="3" type="ORF">A8C56_05320</name>
</gene>
<organism evidence="3 4">
    <name type="scientific">Niabella ginsenosidivorans</name>
    <dbReference type="NCBI Taxonomy" id="1176587"/>
    <lineage>
        <taxon>Bacteria</taxon>
        <taxon>Pseudomonadati</taxon>
        <taxon>Bacteroidota</taxon>
        <taxon>Chitinophagia</taxon>
        <taxon>Chitinophagales</taxon>
        <taxon>Chitinophagaceae</taxon>
        <taxon>Niabella</taxon>
    </lineage>
</organism>
<dbReference type="Proteomes" id="UP000077667">
    <property type="component" value="Chromosome"/>
</dbReference>
<dbReference type="Gene3D" id="3.30.530.20">
    <property type="match status" value="1"/>
</dbReference>
<dbReference type="SUPFAM" id="SSF55961">
    <property type="entry name" value="Bet v1-like"/>
    <property type="match status" value="1"/>
</dbReference>
<dbReference type="Pfam" id="PF08327">
    <property type="entry name" value="AHSA1"/>
    <property type="match status" value="1"/>
</dbReference>
<dbReference type="AlphaFoldDB" id="A0A1A9HYL7"/>
<dbReference type="KEGG" id="nia:A8C56_05320"/>
<evidence type="ECO:0000313" key="4">
    <source>
        <dbReference type="Proteomes" id="UP000077667"/>
    </source>
</evidence>
<feature type="domain" description="Activator of Hsp90 ATPase homologue 1/2-like C-terminal" evidence="2">
    <location>
        <begin position="13"/>
        <end position="140"/>
    </location>
</feature>